<reference evidence="3 4" key="1">
    <citation type="submission" date="2024-09" db="EMBL/GenBank/DDBJ databases">
        <authorList>
            <person name="Sun Q."/>
            <person name="Mori K."/>
        </authorList>
    </citation>
    <scope>NUCLEOTIDE SEQUENCE [LARGE SCALE GENOMIC DNA]</scope>
    <source>
        <strain evidence="3 4">CECT 8622</strain>
    </source>
</reference>
<evidence type="ECO:0000313" key="3">
    <source>
        <dbReference type="EMBL" id="MFB9058140.1"/>
    </source>
</evidence>
<accession>A0ABV5FFD0</accession>
<protein>
    <submittedName>
        <fullName evidence="3">Universal stress protein</fullName>
    </submittedName>
</protein>
<evidence type="ECO:0000259" key="2">
    <source>
        <dbReference type="Pfam" id="PF00582"/>
    </source>
</evidence>
<dbReference type="Proteomes" id="UP001589585">
    <property type="component" value="Unassembled WGS sequence"/>
</dbReference>
<dbReference type="EMBL" id="JBHMFC010000105">
    <property type="protein sequence ID" value="MFB9058140.1"/>
    <property type="molecule type" value="Genomic_DNA"/>
</dbReference>
<dbReference type="CDD" id="cd00293">
    <property type="entry name" value="USP-like"/>
    <property type="match status" value="2"/>
</dbReference>
<evidence type="ECO:0000256" key="1">
    <source>
        <dbReference type="ARBA" id="ARBA00008791"/>
    </source>
</evidence>
<dbReference type="Pfam" id="PF00582">
    <property type="entry name" value="Usp"/>
    <property type="match status" value="2"/>
</dbReference>
<feature type="domain" description="UspA" evidence="2">
    <location>
        <begin position="5"/>
        <end position="136"/>
    </location>
</feature>
<dbReference type="PANTHER" id="PTHR46268">
    <property type="entry name" value="STRESS RESPONSE PROTEIN NHAX"/>
    <property type="match status" value="1"/>
</dbReference>
<sequence length="378" mass="42337">MKLIKNILVAIDFTESSENVLKNAINFAKTFKSKVTIVHVLPDDINNEKVSLLVEKAATTKLKEVTDRLTAEGVEVAPSILEHGNYSDKIINASDQLHANLIIVGSGNKLKDDAFQLGSNAEKIIRKSNAPVFVVKSDQIVDVKSILCPVDFSKESSRALHSAIIMSRMFNAKLVIMSVYSTFSQTFSNLDPSEINQLRHLELKETFNSFLKGFNLIDLDVEKQIAGGNPSEIILNAIEKNNSDLLIMGTTGRSGISKILMGSVTEKVVRKVPCSFITLKNEDVVALDLESKIQDIENHYALAQQLFEKGFFKEAIHQYIICLNINVMHMPSLKGVAEVYKKLGDVDNEKKYKDMANNVLKRIDNIRIEEEIRSQRKR</sequence>
<dbReference type="PRINTS" id="PR01438">
    <property type="entry name" value="UNVRSLSTRESS"/>
</dbReference>
<dbReference type="InterPro" id="IPR011990">
    <property type="entry name" value="TPR-like_helical_dom_sf"/>
</dbReference>
<dbReference type="InterPro" id="IPR006016">
    <property type="entry name" value="UspA"/>
</dbReference>
<keyword evidence="4" id="KW-1185">Reference proteome</keyword>
<comment type="similarity">
    <text evidence="1">Belongs to the universal stress protein A family.</text>
</comment>
<organism evidence="3 4">
    <name type="scientific">Mariniflexile ostreae</name>
    <dbReference type="NCBI Taxonomy" id="1520892"/>
    <lineage>
        <taxon>Bacteria</taxon>
        <taxon>Pseudomonadati</taxon>
        <taxon>Bacteroidota</taxon>
        <taxon>Flavobacteriia</taxon>
        <taxon>Flavobacteriales</taxon>
        <taxon>Flavobacteriaceae</taxon>
        <taxon>Mariniflexile</taxon>
    </lineage>
</organism>
<dbReference type="SUPFAM" id="SSF48452">
    <property type="entry name" value="TPR-like"/>
    <property type="match status" value="1"/>
</dbReference>
<dbReference type="InterPro" id="IPR014729">
    <property type="entry name" value="Rossmann-like_a/b/a_fold"/>
</dbReference>
<dbReference type="InterPro" id="IPR006015">
    <property type="entry name" value="Universal_stress_UspA"/>
</dbReference>
<dbReference type="SUPFAM" id="SSF52402">
    <property type="entry name" value="Adenine nucleotide alpha hydrolases-like"/>
    <property type="match status" value="2"/>
</dbReference>
<feature type="domain" description="UspA" evidence="2">
    <location>
        <begin position="144"/>
        <end position="277"/>
    </location>
</feature>
<gene>
    <name evidence="3" type="ORF">ACFFU9_15455</name>
</gene>
<dbReference type="Gene3D" id="3.40.50.620">
    <property type="entry name" value="HUPs"/>
    <property type="match status" value="2"/>
</dbReference>
<dbReference type="PANTHER" id="PTHR46268:SF6">
    <property type="entry name" value="UNIVERSAL STRESS PROTEIN UP12"/>
    <property type="match status" value="1"/>
</dbReference>
<evidence type="ECO:0000313" key="4">
    <source>
        <dbReference type="Proteomes" id="UP001589585"/>
    </source>
</evidence>
<name>A0ABV5FFD0_9FLAO</name>
<proteinExistence type="inferred from homology"/>
<dbReference type="RefSeq" id="WP_379862388.1">
    <property type="nucleotide sequence ID" value="NZ_JBHMFC010000105.1"/>
</dbReference>
<comment type="caution">
    <text evidence="3">The sequence shown here is derived from an EMBL/GenBank/DDBJ whole genome shotgun (WGS) entry which is preliminary data.</text>
</comment>